<keyword evidence="4" id="KW-0564">Palmitate</keyword>
<dbReference type="GO" id="GO:0071230">
    <property type="term" value="P:cellular response to amino acid stimulus"/>
    <property type="evidence" value="ECO:0007669"/>
    <property type="project" value="InterPro"/>
</dbReference>
<dbReference type="GO" id="GO:0031902">
    <property type="term" value="C:late endosome membrane"/>
    <property type="evidence" value="ECO:0007669"/>
    <property type="project" value="InterPro"/>
</dbReference>
<dbReference type="Pfam" id="PF15454">
    <property type="entry name" value="LAMTOR"/>
    <property type="match status" value="1"/>
</dbReference>
<feature type="region of interest" description="Disordered" evidence="6">
    <location>
        <begin position="1"/>
        <end position="56"/>
    </location>
</feature>
<sequence>MGICSSCLGGRDSTDEDDRQRLLSDDPYAQPHHNYGAWHHPPAPQPNALSPEDQKREQEAMHNIMRWASDQIVEIFPINARQQQLHATNGLAGLSNMNGSVVSLPQANDADGMTRSQHQDILLSMIPGDKSKRSIRIYPASRPGTGDSQSMRSKASHTKLNGSTRSSKAREGVFVKLNVDLP</sequence>
<feature type="compositionally biased region" description="Polar residues" evidence="6">
    <location>
        <begin position="146"/>
        <end position="166"/>
    </location>
</feature>
<evidence type="ECO:0000256" key="1">
    <source>
        <dbReference type="ARBA" id="ARBA00004308"/>
    </source>
</evidence>
<keyword evidence="5" id="KW-0449">Lipoprotein</keyword>
<dbReference type="GO" id="GO:0001919">
    <property type="term" value="P:regulation of receptor recycling"/>
    <property type="evidence" value="ECO:0007669"/>
    <property type="project" value="InterPro"/>
</dbReference>
<dbReference type="GO" id="GO:0016197">
    <property type="term" value="P:endosomal transport"/>
    <property type="evidence" value="ECO:0007669"/>
    <property type="project" value="InterPro"/>
</dbReference>
<keyword evidence="8" id="KW-1185">Reference proteome</keyword>
<dbReference type="GO" id="GO:0071986">
    <property type="term" value="C:Ragulator complex"/>
    <property type="evidence" value="ECO:0007669"/>
    <property type="project" value="InterPro"/>
</dbReference>
<evidence type="ECO:0000313" key="7">
    <source>
        <dbReference type="EMBL" id="KAK5956621.1"/>
    </source>
</evidence>
<keyword evidence="2" id="KW-0519">Myristate</keyword>
<evidence type="ECO:0000256" key="5">
    <source>
        <dbReference type="ARBA" id="ARBA00023288"/>
    </source>
</evidence>
<organism evidence="7 8">
    <name type="scientific">Knufia fluminis</name>
    <dbReference type="NCBI Taxonomy" id="191047"/>
    <lineage>
        <taxon>Eukaryota</taxon>
        <taxon>Fungi</taxon>
        <taxon>Dikarya</taxon>
        <taxon>Ascomycota</taxon>
        <taxon>Pezizomycotina</taxon>
        <taxon>Eurotiomycetes</taxon>
        <taxon>Chaetothyriomycetidae</taxon>
        <taxon>Chaetothyriales</taxon>
        <taxon>Trichomeriaceae</taxon>
        <taxon>Knufia</taxon>
    </lineage>
</organism>
<dbReference type="GO" id="GO:0032008">
    <property type="term" value="P:positive regulation of TOR signaling"/>
    <property type="evidence" value="ECO:0007669"/>
    <property type="project" value="InterPro"/>
</dbReference>
<keyword evidence="3" id="KW-0472">Membrane</keyword>
<evidence type="ECO:0000256" key="2">
    <source>
        <dbReference type="ARBA" id="ARBA00022707"/>
    </source>
</evidence>
<dbReference type="GO" id="GO:0045121">
    <property type="term" value="C:membrane raft"/>
    <property type="evidence" value="ECO:0007669"/>
    <property type="project" value="InterPro"/>
</dbReference>
<dbReference type="Proteomes" id="UP001316803">
    <property type="component" value="Unassembled WGS sequence"/>
</dbReference>
<gene>
    <name evidence="7" type="ORF">OHC33_002107</name>
</gene>
<accession>A0AAN8FE02</accession>
<feature type="region of interest" description="Disordered" evidence="6">
    <location>
        <begin position="137"/>
        <end position="173"/>
    </location>
</feature>
<dbReference type="AlphaFoldDB" id="A0AAN8FE02"/>
<evidence type="ECO:0000256" key="6">
    <source>
        <dbReference type="SAM" id="MobiDB-lite"/>
    </source>
</evidence>
<evidence type="ECO:0000256" key="3">
    <source>
        <dbReference type="ARBA" id="ARBA00023136"/>
    </source>
</evidence>
<comment type="caution">
    <text evidence="7">The sequence shown here is derived from an EMBL/GenBank/DDBJ whole genome shotgun (WGS) entry which is preliminary data.</text>
</comment>
<evidence type="ECO:0000313" key="8">
    <source>
        <dbReference type="Proteomes" id="UP001316803"/>
    </source>
</evidence>
<dbReference type="EMBL" id="JAKLMC020000004">
    <property type="protein sequence ID" value="KAK5956621.1"/>
    <property type="molecule type" value="Genomic_DNA"/>
</dbReference>
<proteinExistence type="predicted"/>
<dbReference type="InterPro" id="IPR028209">
    <property type="entry name" value="LAMTOR1/MEH1"/>
</dbReference>
<evidence type="ECO:0000256" key="4">
    <source>
        <dbReference type="ARBA" id="ARBA00023139"/>
    </source>
</evidence>
<protein>
    <submittedName>
        <fullName evidence="7">Uncharacterized protein</fullName>
    </submittedName>
</protein>
<comment type="subcellular location">
    <subcellularLocation>
        <location evidence="1">Endomembrane system</location>
    </subcellularLocation>
</comment>
<reference evidence="7 8" key="1">
    <citation type="submission" date="2022-12" db="EMBL/GenBank/DDBJ databases">
        <title>Genomic features and morphological characterization of a novel Knufia sp. strain isolated from spacecraft assembly facility.</title>
        <authorList>
            <person name="Teixeira M."/>
            <person name="Chander A.M."/>
            <person name="Stajich J.E."/>
            <person name="Venkateswaran K."/>
        </authorList>
    </citation>
    <scope>NUCLEOTIDE SEQUENCE [LARGE SCALE GENOMIC DNA]</scope>
    <source>
        <strain evidence="7 8">FJI-L2-BK-P2</strain>
    </source>
</reference>
<dbReference type="GO" id="GO:0043410">
    <property type="term" value="P:positive regulation of MAPK cascade"/>
    <property type="evidence" value="ECO:0007669"/>
    <property type="project" value="InterPro"/>
</dbReference>
<name>A0AAN8FE02_9EURO</name>